<evidence type="ECO:0000313" key="1">
    <source>
        <dbReference type="EMBL" id="KMT60945.1"/>
    </source>
</evidence>
<comment type="caution">
    <text evidence="1">The sequence shown here is derived from an EMBL/GenBank/DDBJ whole genome shotgun (WGS) entry which is preliminary data.</text>
</comment>
<dbReference type="Proteomes" id="UP000052258">
    <property type="component" value="Unassembled WGS sequence"/>
</dbReference>
<gene>
    <name evidence="1" type="ORF">X560_0365</name>
</gene>
<dbReference type="AlphaFoldDB" id="A0A0J8GE41"/>
<name>A0A0J8GE41_9LIST</name>
<dbReference type="RefSeq" id="WP_007476913.1">
    <property type="nucleotide sequence ID" value="NZ_KQ130610.1"/>
</dbReference>
<protein>
    <submittedName>
        <fullName evidence="1">Uncharacterized protein</fullName>
    </submittedName>
</protein>
<reference evidence="1 2" key="1">
    <citation type="journal article" date="2015" name="Genome Biol. Evol.">
        <title>Comparative Genomics of Listeria Sensu Lato: Genus-Wide Differences in Evolutionary Dynamics and the Progressive Gain of Complex, Potentially Pathogenicity-Related Traits through Lateral Gene Transfer.</title>
        <authorList>
            <person name="Chiara M."/>
            <person name="Caruso M."/>
            <person name="D'Erchia A.M."/>
            <person name="Manzari C."/>
            <person name="Fraccalvieri R."/>
            <person name="Goffredo E."/>
            <person name="Latorre L."/>
            <person name="Miccolupo A."/>
            <person name="Padalino I."/>
            <person name="Santagada G."/>
            <person name="Chiocco D."/>
            <person name="Pesole G."/>
            <person name="Horner D.S."/>
            <person name="Parisi A."/>
        </authorList>
    </citation>
    <scope>NUCLEOTIDE SEQUENCE [LARGE SCALE GENOMIC DNA]</scope>
    <source>
        <strain evidence="1 2">1991</strain>
    </source>
</reference>
<proteinExistence type="predicted"/>
<keyword evidence="2" id="KW-1185">Reference proteome</keyword>
<dbReference type="EMBL" id="AZHO01000005">
    <property type="protein sequence ID" value="KMT60945.1"/>
    <property type="molecule type" value="Genomic_DNA"/>
</dbReference>
<organism evidence="1 2">
    <name type="scientific">Listeria fleischmannii 1991</name>
    <dbReference type="NCBI Taxonomy" id="1430899"/>
    <lineage>
        <taxon>Bacteria</taxon>
        <taxon>Bacillati</taxon>
        <taxon>Bacillota</taxon>
        <taxon>Bacilli</taxon>
        <taxon>Bacillales</taxon>
        <taxon>Listeriaceae</taxon>
        <taxon>Listeria</taxon>
    </lineage>
</organism>
<accession>A0A0J8GE41</accession>
<dbReference type="PATRIC" id="fig|1430899.3.peg.372"/>
<evidence type="ECO:0000313" key="2">
    <source>
        <dbReference type="Proteomes" id="UP000052258"/>
    </source>
</evidence>
<sequence>MKTISKIFIAAIITILVLVPLSSRIVVQASNNEPERPVTKMTSGVALNKIEYDTIQTEDDFYYITTQGNDMLVTTTIKNSDGTVTLTSNPETGKTFVSSDFMTEEEIQELQEEADSQERIRDLISETPSTTSMLRSQTGSWAWSSWQNKSITNNKKFTIQTAITALGAKFGMYGVAASSVANIIVQYGMKTGYFKVRAATRKDTDYNYVWTKNQVKLYKESSRKTLLSTKESTARKTHVLYG</sequence>
<dbReference type="OrthoDB" id="9919031at2"/>